<keyword evidence="3" id="KW-1185">Reference proteome</keyword>
<dbReference type="InterPro" id="IPR013830">
    <property type="entry name" value="SGNH_hydro"/>
</dbReference>
<name>A0A0T6LKN2_WENVI</name>
<gene>
    <name evidence="2" type="ORF">AQ490_11530</name>
</gene>
<sequence>MTSTQPEPVDIALELADPHCLTEEAMDSLLAKAPWQRYVVLGDSIAEGVREAIPGYRDASWADRLATALRRIQPDLEYRNLGVRDLVASKVRSTQLDPALEFRPDLAVVLAGGNDILGRTFDPDAVQTELARMISSLRSTGCTVVTMGLFDITSSPHVPEKYRAVMKERLAVLAEHTRAVSFRMGCLYVDLPSHPCGTEDIYARDGLHLNTRGHAIVATETVRRLAEYLDTKD</sequence>
<organism evidence="2 3">
    <name type="scientific">Wenjunlia vitaminophila</name>
    <name type="common">Streptomyces vitaminophilus</name>
    <dbReference type="NCBI Taxonomy" id="76728"/>
    <lineage>
        <taxon>Bacteria</taxon>
        <taxon>Bacillati</taxon>
        <taxon>Actinomycetota</taxon>
        <taxon>Actinomycetes</taxon>
        <taxon>Kitasatosporales</taxon>
        <taxon>Streptomycetaceae</taxon>
        <taxon>Wenjunlia</taxon>
    </lineage>
</organism>
<dbReference type="InterPro" id="IPR053140">
    <property type="entry name" value="GDSL_Rv0518-like"/>
</dbReference>
<dbReference type="InterPro" id="IPR036514">
    <property type="entry name" value="SGNH_hydro_sf"/>
</dbReference>
<dbReference type="AlphaFoldDB" id="A0A0T6LKN2"/>
<feature type="domain" description="SGNH hydrolase-type esterase" evidence="1">
    <location>
        <begin position="40"/>
        <end position="216"/>
    </location>
</feature>
<dbReference type="Pfam" id="PF13472">
    <property type="entry name" value="Lipase_GDSL_2"/>
    <property type="match status" value="1"/>
</dbReference>
<dbReference type="CDD" id="cd01832">
    <property type="entry name" value="SGNH_hydrolase_like_1"/>
    <property type="match status" value="1"/>
</dbReference>
<dbReference type="STRING" id="76728.AQ490_11530"/>
<dbReference type="eggNOG" id="COG2755">
    <property type="taxonomic scope" value="Bacteria"/>
</dbReference>
<dbReference type="Gene3D" id="3.40.50.1110">
    <property type="entry name" value="SGNH hydrolase"/>
    <property type="match status" value="1"/>
</dbReference>
<evidence type="ECO:0000259" key="1">
    <source>
        <dbReference type="Pfam" id="PF13472"/>
    </source>
</evidence>
<protein>
    <submittedName>
        <fullName evidence="2">GDSL family lipase</fullName>
    </submittedName>
</protein>
<dbReference type="RefSeq" id="WP_018386608.1">
    <property type="nucleotide sequence ID" value="NZ_LLZU01000039.1"/>
</dbReference>
<proteinExistence type="predicted"/>
<reference evidence="2 3" key="1">
    <citation type="submission" date="2015-10" db="EMBL/GenBank/DDBJ databases">
        <title>Draft genome sequence of pyrrolomycin-producing Streptomyces vitaminophilus.</title>
        <authorList>
            <person name="Graham D.E."/>
            <person name="Mahan K.M."/>
            <person name="Klingeman D.M."/>
            <person name="Hettich R.L."/>
            <person name="Parry R.J."/>
        </authorList>
    </citation>
    <scope>NUCLEOTIDE SEQUENCE [LARGE SCALE GENOMIC DNA]</scope>
    <source>
        <strain evidence="2 3">ATCC 31673</strain>
    </source>
</reference>
<evidence type="ECO:0000313" key="3">
    <source>
        <dbReference type="Proteomes" id="UP000050867"/>
    </source>
</evidence>
<dbReference type="EMBL" id="LLZU01000039">
    <property type="protein sequence ID" value="KRV46516.1"/>
    <property type="molecule type" value="Genomic_DNA"/>
</dbReference>
<evidence type="ECO:0000313" key="2">
    <source>
        <dbReference type="EMBL" id="KRV46516.1"/>
    </source>
</evidence>
<accession>A0A0T6LKN2</accession>
<dbReference type="PANTHER" id="PTHR43784:SF2">
    <property type="entry name" value="GDSL-LIKE LIPASE_ACYLHYDROLASE, PUTATIVE (AFU_ORTHOLOGUE AFUA_2G00820)-RELATED"/>
    <property type="match status" value="1"/>
</dbReference>
<dbReference type="Proteomes" id="UP000050867">
    <property type="component" value="Unassembled WGS sequence"/>
</dbReference>
<dbReference type="PANTHER" id="PTHR43784">
    <property type="entry name" value="GDSL-LIKE LIPASE/ACYLHYDROLASE, PUTATIVE (AFU_ORTHOLOGUE AFUA_2G00820)-RELATED"/>
    <property type="match status" value="1"/>
</dbReference>
<dbReference type="SUPFAM" id="SSF52266">
    <property type="entry name" value="SGNH hydrolase"/>
    <property type="match status" value="1"/>
</dbReference>
<comment type="caution">
    <text evidence="2">The sequence shown here is derived from an EMBL/GenBank/DDBJ whole genome shotgun (WGS) entry which is preliminary data.</text>
</comment>